<reference evidence="7" key="2">
    <citation type="submission" date="2014-03" db="EMBL/GenBank/DDBJ databases">
        <authorList>
            <person name="Genoscope - CEA"/>
        </authorList>
    </citation>
    <scope>NUCLEOTIDE SEQUENCE</scope>
</reference>
<dbReference type="STRING" id="8022.A0A060WGT2"/>
<sequence length="326" mass="36326">MAVHDCSSPLFFSVESQTESPDGRAAVIGPASLLSRLGHSPSRKRNPKVHTPICLSRDSVCLCVHVCFTCICLCPSHQEQKEKDAVGKRRKTSRPCLEDVKQDVRLRSQDSYEEETALCSVGGASQSRVRSMANQLLAKFEENAPCPSSTPAAALRRQKYVQMYTGGVSSLAEQISNQLQSQESPSSQHTPDRKETAAVRSVLAGSGGASDVCFFCSKRVYVMERLSVEGLFFHRSCFQCDHCSSTIRLASYAYDRPNGKFYCKPHYDVRLVGPVQRKRAAPPTSDQPPTPYERTPSQRTLLVRTSAFHLVLWRNRSSWLIWGFNS</sequence>
<evidence type="ECO:0000259" key="6">
    <source>
        <dbReference type="PROSITE" id="PS50023"/>
    </source>
</evidence>
<dbReference type="GO" id="GO:0046872">
    <property type="term" value="F:metal ion binding"/>
    <property type="evidence" value="ECO:0007669"/>
    <property type="project" value="UniProtKB-KW"/>
</dbReference>
<evidence type="ECO:0000313" key="7">
    <source>
        <dbReference type="EMBL" id="CDQ64464.1"/>
    </source>
</evidence>
<evidence type="ECO:0000256" key="1">
    <source>
        <dbReference type="ARBA" id="ARBA00022723"/>
    </source>
</evidence>
<feature type="domain" description="LIM zinc-binding" evidence="6">
    <location>
        <begin position="211"/>
        <end position="273"/>
    </location>
</feature>
<keyword evidence="2 4" id="KW-0862">Zinc</keyword>
<proteinExistence type="predicted"/>
<evidence type="ECO:0000256" key="3">
    <source>
        <dbReference type="ARBA" id="ARBA00023038"/>
    </source>
</evidence>
<gene>
    <name evidence="7" type="ORF">GSONMT00071293001</name>
</gene>
<evidence type="ECO:0000313" key="8">
    <source>
        <dbReference type="Proteomes" id="UP000193380"/>
    </source>
</evidence>
<dbReference type="PROSITE" id="PS00478">
    <property type="entry name" value="LIM_DOMAIN_1"/>
    <property type="match status" value="1"/>
</dbReference>
<dbReference type="InterPro" id="IPR001781">
    <property type="entry name" value="Znf_LIM"/>
</dbReference>
<feature type="region of interest" description="Disordered" evidence="5">
    <location>
        <begin position="277"/>
        <end position="297"/>
    </location>
</feature>
<dbReference type="PANTHER" id="PTHR24206">
    <property type="entry name" value="OS06G0237300 PROTEIN"/>
    <property type="match status" value="1"/>
</dbReference>
<keyword evidence="1 4" id="KW-0479">Metal-binding</keyword>
<protein>
    <recommendedName>
        <fullName evidence="6">LIM zinc-binding domain-containing protein</fullName>
    </recommendedName>
</protein>
<dbReference type="PaxDb" id="8022-A0A060WGT2"/>
<dbReference type="Proteomes" id="UP000193380">
    <property type="component" value="Unassembled WGS sequence"/>
</dbReference>
<dbReference type="CDD" id="cd09439">
    <property type="entry name" value="LIM_Mical"/>
    <property type="match status" value="1"/>
</dbReference>
<dbReference type="SUPFAM" id="SSF57716">
    <property type="entry name" value="Glucocorticoid receptor-like (DNA-binding domain)"/>
    <property type="match status" value="2"/>
</dbReference>
<dbReference type="PROSITE" id="PS50023">
    <property type="entry name" value="LIM_DOMAIN_2"/>
    <property type="match status" value="1"/>
</dbReference>
<feature type="region of interest" description="Disordered" evidence="5">
    <location>
        <begin position="176"/>
        <end position="198"/>
    </location>
</feature>
<dbReference type="AlphaFoldDB" id="A0A060WGT2"/>
<feature type="compositionally biased region" description="Polar residues" evidence="5">
    <location>
        <begin position="176"/>
        <end position="189"/>
    </location>
</feature>
<accession>A0A060WGT2</accession>
<dbReference type="Pfam" id="PF00412">
    <property type="entry name" value="LIM"/>
    <property type="match status" value="1"/>
</dbReference>
<evidence type="ECO:0000256" key="4">
    <source>
        <dbReference type="PROSITE-ProRule" id="PRU00125"/>
    </source>
</evidence>
<keyword evidence="3 4" id="KW-0440">LIM domain</keyword>
<dbReference type="Gene3D" id="2.10.110.10">
    <property type="entry name" value="Cysteine Rich Protein"/>
    <property type="match status" value="1"/>
</dbReference>
<evidence type="ECO:0000256" key="2">
    <source>
        <dbReference type="ARBA" id="ARBA00022833"/>
    </source>
</evidence>
<dbReference type="EMBL" id="FR904473">
    <property type="protein sequence ID" value="CDQ64464.1"/>
    <property type="molecule type" value="Genomic_DNA"/>
</dbReference>
<evidence type="ECO:0000256" key="5">
    <source>
        <dbReference type="SAM" id="MobiDB-lite"/>
    </source>
</evidence>
<name>A0A060WGT2_ONCMY</name>
<organism evidence="7 8">
    <name type="scientific">Oncorhynchus mykiss</name>
    <name type="common">Rainbow trout</name>
    <name type="synonym">Salmo gairdneri</name>
    <dbReference type="NCBI Taxonomy" id="8022"/>
    <lineage>
        <taxon>Eukaryota</taxon>
        <taxon>Metazoa</taxon>
        <taxon>Chordata</taxon>
        <taxon>Craniata</taxon>
        <taxon>Vertebrata</taxon>
        <taxon>Euteleostomi</taxon>
        <taxon>Actinopterygii</taxon>
        <taxon>Neopterygii</taxon>
        <taxon>Teleostei</taxon>
        <taxon>Protacanthopterygii</taxon>
        <taxon>Salmoniformes</taxon>
        <taxon>Salmonidae</taxon>
        <taxon>Salmoninae</taxon>
        <taxon>Oncorhynchus</taxon>
    </lineage>
</organism>
<reference evidence="7" key="1">
    <citation type="journal article" date="2014" name="Nat. Commun.">
        <title>The rainbow trout genome provides novel insights into evolution after whole-genome duplication in vertebrates.</title>
        <authorList>
            <person name="Berthelot C."/>
            <person name="Brunet F."/>
            <person name="Chalopin D."/>
            <person name="Juanchich A."/>
            <person name="Bernard M."/>
            <person name="Noel B."/>
            <person name="Bento P."/>
            <person name="Da Silva C."/>
            <person name="Labadie K."/>
            <person name="Alberti A."/>
            <person name="Aury J.M."/>
            <person name="Louis A."/>
            <person name="Dehais P."/>
            <person name="Bardou P."/>
            <person name="Montfort J."/>
            <person name="Klopp C."/>
            <person name="Cabau C."/>
            <person name="Gaspin C."/>
            <person name="Thorgaard G.H."/>
            <person name="Boussaha M."/>
            <person name="Quillet E."/>
            <person name="Guyomard R."/>
            <person name="Galiana D."/>
            <person name="Bobe J."/>
            <person name="Volff J.N."/>
            <person name="Genet C."/>
            <person name="Wincker P."/>
            <person name="Jaillon O."/>
            <person name="Roest Crollius H."/>
            <person name="Guiguen Y."/>
        </authorList>
    </citation>
    <scope>NUCLEOTIDE SEQUENCE [LARGE SCALE GENOMIC DNA]</scope>
</reference>
<dbReference type="SMART" id="SM00132">
    <property type="entry name" value="LIM"/>
    <property type="match status" value="1"/>
</dbReference>